<dbReference type="EMBL" id="JAFBCG010000001">
    <property type="protein sequence ID" value="MBM7803560.1"/>
    <property type="molecule type" value="Genomic_DNA"/>
</dbReference>
<gene>
    <name evidence="5" type="ORF">GCM10009769_17240</name>
    <name evidence="6" type="ORF">JOE58_002811</name>
</gene>
<keyword evidence="8" id="KW-1185">Reference proteome</keyword>
<keyword evidence="2" id="KW-0813">Transport</keyword>
<reference evidence="5" key="1">
    <citation type="journal article" date="2014" name="Int. J. Syst. Evol. Microbiol.">
        <title>Complete genome sequence of Corynebacterium casei LMG S-19264T (=DSM 44701T), isolated from a smear-ripened cheese.</title>
        <authorList>
            <consortium name="US DOE Joint Genome Institute (JGI-PGF)"/>
            <person name="Walter F."/>
            <person name="Albersmeier A."/>
            <person name="Kalinowski J."/>
            <person name="Ruckert C."/>
        </authorList>
    </citation>
    <scope>NUCLEOTIDE SEQUENCE</scope>
    <source>
        <strain evidence="5">JCM 1480</strain>
    </source>
</reference>
<organism evidence="5 7">
    <name type="scientific">Curtobacterium luteum</name>
    <dbReference type="NCBI Taxonomy" id="33881"/>
    <lineage>
        <taxon>Bacteria</taxon>
        <taxon>Bacillati</taxon>
        <taxon>Actinomycetota</taxon>
        <taxon>Actinomycetes</taxon>
        <taxon>Micrococcales</taxon>
        <taxon>Microbacteriaceae</taxon>
        <taxon>Curtobacterium</taxon>
    </lineage>
</organism>
<keyword evidence="3" id="KW-0812">Transmembrane</keyword>
<feature type="transmembrane region" description="Helical" evidence="3">
    <location>
        <begin position="96"/>
        <end position="117"/>
    </location>
</feature>
<name>A0A8H9GB04_9MICO</name>
<evidence type="ECO:0000313" key="7">
    <source>
        <dbReference type="Proteomes" id="UP000648535"/>
    </source>
</evidence>
<dbReference type="InterPro" id="IPR020846">
    <property type="entry name" value="MFS_dom"/>
</dbReference>
<evidence type="ECO:0000313" key="5">
    <source>
        <dbReference type="EMBL" id="GGK99648.1"/>
    </source>
</evidence>
<feature type="transmembrane region" description="Helical" evidence="3">
    <location>
        <begin position="73"/>
        <end position="90"/>
    </location>
</feature>
<evidence type="ECO:0000256" key="2">
    <source>
        <dbReference type="PIRNR" id="PIRNR016661"/>
    </source>
</evidence>
<evidence type="ECO:0000256" key="1">
    <source>
        <dbReference type="ARBA" id="ARBA00010692"/>
    </source>
</evidence>
<dbReference type="EMBL" id="BMOI01000006">
    <property type="protein sequence ID" value="GGK99648.1"/>
    <property type="molecule type" value="Genomic_DNA"/>
</dbReference>
<dbReference type="Proteomes" id="UP000746584">
    <property type="component" value="Unassembled WGS sequence"/>
</dbReference>
<protein>
    <recommendedName>
        <fullName evidence="2">Biotin transporter</fullName>
    </recommendedName>
</protein>
<sequence length="203" mass="20474">MTTAMSPIARPRPLADALLPRTATVSTALVVGGALLTAGAAQVSVPLWPVPITGQTLAVLLVGSALGARRGALSMVLYVLLGLVGLPVFADGASGAGVLLGPSGGYLLGFVAAAALVGRVAERFGDRRFTAALLSFLLGTVATFAVGMVWLAVALGLDLRHTLEYGLYPFVLGGLAKALVGAGVTSLGWTAALRPRRAPGTMD</sequence>
<accession>A0A8H9GB04</accession>
<comment type="subcellular location">
    <subcellularLocation>
        <location evidence="2">Cell membrane</location>
        <topology evidence="2">Multi-pass membrane protein</topology>
    </subcellularLocation>
</comment>
<reference evidence="6 8" key="3">
    <citation type="submission" date="2021-01" db="EMBL/GenBank/DDBJ databases">
        <title>Sequencing the genomes of 1000 actinobacteria strains.</title>
        <authorList>
            <person name="Klenk H.-P."/>
        </authorList>
    </citation>
    <scope>NUCLEOTIDE SEQUENCE [LARGE SCALE GENOMIC DNA]</scope>
    <source>
        <strain evidence="6 8">DSM 20542</strain>
    </source>
</reference>
<evidence type="ECO:0000259" key="4">
    <source>
        <dbReference type="PROSITE" id="PS50850"/>
    </source>
</evidence>
<keyword evidence="2" id="KW-1003">Cell membrane</keyword>
<feature type="transmembrane region" description="Helical" evidence="3">
    <location>
        <begin position="21"/>
        <end position="41"/>
    </location>
</feature>
<dbReference type="Proteomes" id="UP000648535">
    <property type="component" value="Unassembled WGS sequence"/>
</dbReference>
<dbReference type="GO" id="GO:0015225">
    <property type="term" value="F:biotin transmembrane transporter activity"/>
    <property type="evidence" value="ECO:0007669"/>
    <property type="project" value="UniProtKB-UniRule"/>
</dbReference>
<feature type="domain" description="Major facilitator superfamily (MFS) profile" evidence="4">
    <location>
        <begin position="60"/>
        <end position="203"/>
    </location>
</feature>
<dbReference type="PANTHER" id="PTHR34295:SF1">
    <property type="entry name" value="BIOTIN TRANSPORTER BIOY"/>
    <property type="match status" value="1"/>
</dbReference>
<comment type="similarity">
    <text evidence="1 2">Belongs to the BioY family.</text>
</comment>
<feature type="transmembrane region" description="Helical" evidence="3">
    <location>
        <begin position="47"/>
        <end position="66"/>
    </location>
</feature>
<proteinExistence type="inferred from homology"/>
<comment type="caution">
    <text evidence="5">The sequence shown here is derived from an EMBL/GenBank/DDBJ whole genome shotgun (WGS) entry which is preliminary data.</text>
</comment>
<dbReference type="InterPro" id="IPR003784">
    <property type="entry name" value="BioY"/>
</dbReference>
<evidence type="ECO:0000313" key="6">
    <source>
        <dbReference type="EMBL" id="MBM7803560.1"/>
    </source>
</evidence>
<dbReference type="Gene3D" id="1.10.1760.20">
    <property type="match status" value="1"/>
</dbReference>
<dbReference type="PANTHER" id="PTHR34295">
    <property type="entry name" value="BIOTIN TRANSPORTER BIOY"/>
    <property type="match status" value="1"/>
</dbReference>
<reference evidence="5" key="2">
    <citation type="submission" date="2020-09" db="EMBL/GenBank/DDBJ databases">
        <authorList>
            <person name="Sun Q."/>
            <person name="Ohkuma M."/>
        </authorList>
    </citation>
    <scope>NUCLEOTIDE SEQUENCE</scope>
    <source>
        <strain evidence="5">JCM 1480</strain>
    </source>
</reference>
<dbReference type="GO" id="GO:0005886">
    <property type="term" value="C:plasma membrane"/>
    <property type="evidence" value="ECO:0007669"/>
    <property type="project" value="UniProtKB-SubCell"/>
</dbReference>
<evidence type="ECO:0000256" key="3">
    <source>
        <dbReference type="SAM" id="Phobius"/>
    </source>
</evidence>
<feature type="transmembrane region" description="Helical" evidence="3">
    <location>
        <begin position="167"/>
        <end position="192"/>
    </location>
</feature>
<keyword evidence="2 3" id="KW-0472">Membrane</keyword>
<dbReference type="PIRSF" id="PIRSF016661">
    <property type="entry name" value="BioY"/>
    <property type="match status" value="1"/>
</dbReference>
<evidence type="ECO:0000313" key="8">
    <source>
        <dbReference type="Proteomes" id="UP000746584"/>
    </source>
</evidence>
<dbReference type="PROSITE" id="PS50850">
    <property type="entry name" value="MFS"/>
    <property type="match status" value="1"/>
</dbReference>
<dbReference type="AlphaFoldDB" id="A0A8H9GB04"/>
<keyword evidence="3" id="KW-1133">Transmembrane helix</keyword>
<dbReference type="RefSeq" id="WP_229727955.1">
    <property type="nucleotide sequence ID" value="NZ_BMOI01000006.1"/>
</dbReference>
<dbReference type="Pfam" id="PF02632">
    <property type="entry name" value="BioY"/>
    <property type="match status" value="1"/>
</dbReference>
<feature type="transmembrane region" description="Helical" evidence="3">
    <location>
        <begin position="129"/>
        <end position="155"/>
    </location>
</feature>